<name>A0A5B7AG76_DAVIN</name>
<dbReference type="GO" id="GO:0043531">
    <property type="term" value="F:ADP binding"/>
    <property type="evidence" value="ECO:0007669"/>
    <property type="project" value="InterPro"/>
</dbReference>
<protein>
    <submittedName>
        <fullName evidence="2">Putative Splicing factor-related</fullName>
    </submittedName>
</protein>
<dbReference type="AlphaFoldDB" id="A0A5B7AG76"/>
<dbReference type="Gene3D" id="1.10.8.430">
    <property type="entry name" value="Helical domain of apoptotic protease-activating factors"/>
    <property type="match status" value="1"/>
</dbReference>
<dbReference type="InterPro" id="IPR027417">
    <property type="entry name" value="P-loop_NTPase"/>
</dbReference>
<sequence length="101" mass="11196">MSRWADDEPVPMFQLLDFMKNFTGVCGIDAEKEKLGKEMIEQCGGLPLAIILLGGLLAGKDTLSKWRIVHADVISSLMSKEGLEEKVSQVINQQVFPTCKE</sequence>
<accession>A0A5B7AG76</accession>
<evidence type="ECO:0000256" key="1">
    <source>
        <dbReference type="ARBA" id="ARBA00022614"/>
    </source>
</evidence>
<gene>
    <name evidence="2" type="ORF">Din_024566</name>
</gene>
<dbReference type="EMBL" id="GHES01024566">
    <property type="protein sequence ID" value="MPA55125.1"/>
    <property type="molecule type" value="Transcribed_RNA"/>
</dbReference>
<keyword evidence="1" id="KW-0433">Leucine-rich repeat</keyword>
<reference evidence="2" key="1">
    <citation type="submission" date="2019-08" db="EMBL/GenBank/DDBJ databases">
        <title>Reference gene set and small RNA set construction with multiple tissues from Davidia involucrata Baill.</title>
        <authorList>
            <person name="Yang H."/>
            <person name="Zhou C."/>
            <person name="Li G."/>
            <person name="Wang J."/>
            <person name="Gao P."/>
            <person name="Wang M."/>
            <person name="Wang R."/>
            <person name="Zhao Y."/>
        </authorList>
    </citation>
    <scope>NUCLEOTIDE SEQUENCE</scope>
    <source>
        <tissue evidence="2">Mixed with DoveR01_LX</tissue>
    </source>
</reference>
<organism evidence="2">
    <name type="scientific">Davidia involucrata</name>
    <name type="common">Dove tree</name>
    <dbReference type="NCBI Taxonomy" id="16924"/>
    <lineage>
        <taxon>Eukaryota</taxon>
        <taxon>Viridiplantae</taxon>
        <taxon>Streptophyta</taxon>
        <taxon>Embryophyta</taxon>
        <taxon>Tracheophyta</taxon>
        <taxon>Spermatophyta</taxon>
        <taxon>Magnoliopsida</taxon>
        <taxon>eudicotyledons</taxon>
        <taxon>Gunneridae</taxon>
        <taxon>Pentapetalae</taxon>
        <taxon>asterids</taxon>
        <taxon>Cornales</taxon>
        <taxon>Nyssaceae</taxon>
        <taxon>Davidia</taxon>
    </lineage>
</organism>
<evidence type="ECO:0000313" key="2">
    <source>
        <dbReference type="EMBL" id="MPA55125.1"/>
    </source>
</evidence>
<dbReference type="InterPro" id="IPR042197">
    <property type="entry name" value="Apaf_helical"/>
</dbReference>
<proteinExistence type="predicted"/>
<dbReference type="SUPFAM" id="SSF52540">
    <property type="entry name" value="P-loop containing nucleoside triphosphate hydrolases"/>
    <property type="match status" value="1"/>
</dbReference>